<sequence length="271" mass="31074">MNVCAPKTLVRRSQMLHTERLLEFMTVPKEYNVVQGLIGLGPDIMLELLTDMTSVRDVQNFLAVDKATLVLKDHERFSKATETALADRTGTRVVFIKRLPQLATVLNPHPTEEEKEDVRTLMFDIMTRKDENTSQEAQRIKKTTLSFKNLRIDNNTSFYAWALIYINGIGQLKKELCIFPEIDTEKKQQLSREWFKTIQLPPPELRFEDVKSAGAYSIAKTVEGQLWSRGMKDDGSWDDGEQWTLNSHFNAKDGLIPSSLGPSKIRTFCFE</sequence>
<proteinExistence type="predicted"/>
<feature type="non-terminal residue" evidence="1">
    <location>
        <position position="271"/>
    </location>
</feature>
<dbReference type="AlphaFoldDB" id="A0A5J4TD00"/>
<dbReference type="OrthoDB" id="61110at2759"/>
<reference evidence="1 2" key="1">
    <citation type="submission" date="2019-03" db="EMBL/GenBank/DDBJ databases">
        <title>Single cell metagenomics reveals metabolic interactions within the superorganism composed of flagellate Streblomastix strix and complex community of Bacteroidetes bacteria on its surface.</title>
        <authorList>
            <person name="Treitli S.C."/>
            <person name="Kolisko M."/>
            <person name="Husnik F."/>
            <person name="Keeling P."/>
            <person name="Hampl V."/>
        </authorList>
    </citation>
    <scope>NUCLEOTIDE SEQUENCE [LARGE SCALE GENOMIC DNA]</scope>
    <source>
        <strain evidence="1">ST1C</strain>
    </source>
</reference>
<organism evidence="1 2">
    <name type="scientific">Streblomastix strix</name>
    <dbReference type="NCBI Taxonomy" id="222440"/>
    <lineage>
        <taxon>Eukaryota</taxon>
        <taxon>Metamonada</taxon>
        <taxon>Preaxostyla</taxon>
        <taxon>Oxymonadida</taxon>
        <taxon>Streblomastigidae</taxon>
        <taxon>Streblomastix</taxon>
    </lineage>
</organism>
<evidence type="ECO:0000313" key="2">
    <source>
        <dbReference type="Proteomes" id="UP000324800"/>
    </source>
</evidence>
<gene>
    <name evidence="1" type="ORF">EZS28_049108</name>
</gene>
<evidence type="ECO:0000313" key="1">
    <source>
        <dbReference type="EMBL" id="KAA6355365.1"/>
    </source>
</evidence>
<dbReference type="EMBL" id="SNRW01034734">
    <property type="protein sequence ID" value="KAA6355365.1"/>
    <property type="molecule type" value="Genomic_DNA"/>
</dbReference>
<name>A0A5J4TD00_9EUKA</name>
<protein>
    <submittedName>
        <fullName evidence="1">Uncharacterized protein</fullName>
    </submittedName>
</protein>
<dbReference type="Proteomes" id="UP000324800">
    <property type="component" value="Unassembled WGS sequence"/>
</dbReference>
<comment type="caution">
    <text evidence="1">The sequence shown here is derived from an EMBL/GenBank/DDBJ whole genome shotgun (WGS) entry which is preliminary data.</text>
</comment>
<accession>A0A5J4TD00</accession>